<accession>A0ACD0P6D4</accession>
<reference evidence="1 2" key="1">
    <citation type="journal article" date="2018" name="Mol. Biol. Evol.">
        <title>Broad Genomic Sampling Reveals a Smut Pathogenic Ancestry of the Fungal Clade Ustilaginomycotina.</title>
        <authorList>
            <person name="Kijpornyongpan T."/>
            <person name="Mondo S.J."/>
            <person name="Barry K."/>
            <person name="Sandor L."/>
            <person name="Lee J."/>
            <person name="Lipzen A."/>
            <person name="Pangilinan J."/>
            <person name="LaButti K."/>
            <person name="Hainaut M."/>
            <person name="Henrissat B."/>
            <person name="Grigoriev I.V."/>
            <person name="Spatafora J.W."/>
            <person name="Aime M.C."/>
        </authorList>
    </citation>
    <scope>NUCLEOTIDE SEQUENCE [LARGE SCALE GENOMIC DNA]</scope>
    <source>
        <strain evidence="1 2">SA 807</strain>
    </source>
</reference>
<sequence>MPSPQYSGIGGASGMGGDQCRYSLLESTHSLQSEHDSDQSMDRSRTLDGANQSSSSSSSASSHYPSLHLASQRQAYLPSQPAGFSSYANAEAGMGLTSTSSSFTYESAPSDPSHLRSTGQYFGNPVGAYPSPSSFVGQGYGMPGPSDQDAFHQPLDADEIESLLTQISSMYKNASTKKNAEFYRDKWARVWLGCNYNLKTSIQISIPRTILHESYRRTCEAFGIEPLQAASFGKVLRGQYPDISQRRLGGRGKTRFHYCGFGPSNEREAVKIKQLLEEEKSGKLQLSAGLSAGIMAELRARAENESDSEGTASRDGHGEHGSSELNSLSTGSASASSRTPTSLPTNNEFIGSPSERMAASAFATLNSAVPGQPHTSMPRRHTLSSGSSSYRDHRMDPPLHSASDVQRLSASGELVSVGMPIGLNMPYNLSVSNQFQQQNSNFSSENNSPNPSQVSIFADQQHVQAAFQGRRSCRELPGWPRPNTSDKTIIVSGSSSSGRVWTLSSVEGPIAWSEYESFCQYLLQDIDSDLNVSSFDKRTLMYWKTLSGPTMEALCDDGTLCEVILAADTIIFRQLLGRLDERFGEDVPDSTLFSLQSMTSDFVSSLKSVLEGRLPHSFVDAKINMAEEICTNLSQAVQIFKSVQTFRGARLLGLSPDSSMIKGTEGWNGDHSGLPGSMQASPIGPYHFSQGFTHLGLPSNVTQDQNAAFTHGSHALQHGRRRDNSVSSTSTWLSDRFSSSPSSACESEFSLHSSRSFAGSTSDVGLHGHGSGMQSWRGFLAADPRRISKLPRDRPRASGTLFGDLKEKLFAPLLFNQVRKS</sequence>
<dbReference type="EMBL" id="KZ819716">
    <property type="protein sequence ID" value="PWN53627.1"/>
    <property type="molecule type" value="Genomic_DNA"/>
</dbReference>
<evidence type="ECO:0000313" key="1">
    <source>
        <dbReference type="EMBL" id="PWN53627.1"/>
    </source>
</evidence>
<protein>
    <submittedName>
        <fullName evidence="1">Uncharacterized protein</fullName>
    </submittedName>
</protein>
<keyword evidence="2" id="KW-1185">Reference proteome</keyword>
<gene>
    <name evidence="1" type="ORF">IE53DRAFT_366173</name>
</gene>
<dbReference type="Proteomes" id="UP000245626">
    <property type="component" value="Unassembled WGS sequence"/>
</dbReference>
<organism evidence="1 2">
    <name type="scientific">Violaceomyces palustris</name>
    <dbReference type="NCBI Taxonomy" id="1673888"/>
    <lineage>
        <taxon>Eukaryota</taxon>
        <taxon>Fungi</taxon>
        <taxon>Dikarya</taxon>
        <taxon>Basidiomycota</taxon>
        <taxon>Ustilaginomycotina</taxon>
        <taxon>Ustilaginomycetes</taxon>
        <taxon>Violaceomycetales</taxon>
        <taxon>Violaceomycetaceae</taxon>
        <taxon>Violaceomyces</taxon>
    </lineage>
</organism>
<name>A0ACD0P6D4_9BASI</name>
<proteinExistence type="predicted"/>
<evidence type="ECO:0000313" key="2">
    <source>
        <dbReference type="Proteomes" id="UP000245626"/>
    </source>
</evidence>